<proteinExistence type="predicted"/>
<dbReference type="Pfam" id="PF05118">
    <property type="entry name" value="Asp_Arg_Hydrox"/>
    <property type="match status" value="1"/>
</dbReference>
<sequence>MSIYLKFDLSLDKHTLRQELDFCLKELWVSHFNQNDYEGQWNCIALRSKSGQITDILPIFTEQPYRDTSLMDRLPYTKSVLDSIPGVKESVRYMALYPGAVIKPHRDRGCNYEDGVYRIHIPIQTNDGVEFYVDDQRLFLKEGECWYINFDKVHHIHNRGKEVRVHLVIDGLRTAETDVWFNQQGYREVKKPKYDEATKKAMIAQLELLDTDTARQLIDQLREET</sequence>
<name>A0ABR9T2L6_9SPHI</name>
<dbReference type="InterPro" id="IPR027443">
    <property type="entry name" value="IPNS-like_sf"/>
</dbReference>
<comment type="caution">
    <text evidence="2">The sequence shown here is derived from an EMBL/GenBank/DDBJ whole genome shotgun (WGS) entry which is preliminary data.</text>
</comment>
<gene>
    <name evidence="2" type="ORF">C4F40_00775</name>
</gene>
<accession>A0ABR9T2L6</accession>
<dbReference type="Proteomes" id="UP000618319">
    <property type="component" value="Unassembled WGS sequence"/>
</dbReference>
<reference evidence="2 3" key="1">
    <citation type="submission" date="2018-02" db="EMBL/GenBank/DDBJ databases">
        <title>Sphingobacterium KA21.</title>
        <authorList>
            <person name="Vasarhelyi B.M."/>
            <person name="Deshmukh S."/>
            <person name="Balint B."/>
            <person name="Kukolya J."/>
        </authorList>
    </citation>
    <scope>NUCLEOTIDE SEQUENCE [LARGE SCALE GENOMIC DNA]</scope>
    <source>
        <strain evidence="2 3">Ka21</strain>
    </source>
</reference>
<evidence type="ECO:0000259" key="1">
    <source>
        <dbReference type="Pfam" id="PF05118"/>
    </source>
</evidence>
<keyword evidence="3" id="KW-1185">Reference proteome</keyword>
<organism evidence="2 3">
    <name type="scientific">Sphingobacterium pedocola</name>
    <dbReference type="NCBI Taxonomy" id="2082722"/>
    <lineage>
        <taxon>Bacteria</taxon>
        <taxon>Pseudomonadati</taxon>
        <taxon>Bacteroidota</taxon>
        <taxon>Sphingobacteriia</taxon>
        <taxon>Sphingobacteriales</taxon>
        <taxon>Sphingobacteriaceae</taxon>
        <taxon>Sphingobacterium</taxon>
    </lineage>
</organism>
<dbReference type="Gene3D" id="2.60.120.330">
    <property type="entry name" value="B-lactam Antibiotic, Isopenicillin N Synthase, Chain"/>
    <property type="match status" value="1"/>
</dbReference>
<evidence type="ECO:0000313" key="2">
    <source>
        <dbReference type="EMBL" id="MBE8719262.1"/>
    </source>
</evidence>
<dbReference type="EMBL" id="PSKQ01000008">
    <property type="protein sequence ID" value="MBE8719262.1"/>
    <property type="molecule type" value="Genomic_DNA"/>
</dbReference>
<dbReference type="InterPro" id="IPR007803">
    <property type="entry name" value="Asp/Arg/Pro-Hydrxlase"/>
</dbReference>
<feature type="domain" description="Aspartyl/asparaginy/proline hydroxylase" evidence="1">
    <location>
        <begin position="14"/>
        <end position="173"/>
    </location>
</feature>
<dbReference type="RefSeq" id="WP_196938588.1">
    <property type="nucleotide sequence ID" value="NZ_MU158689.1"/>
</dbReference>
<protein>
    <submittedName>
        <fullName evidence="2">Aspartyl/asparaginyl beta-hydroxylase domain-containing protein</fullName>
    </submittedName>
</protein>
<dbReference type="SUPFAM" id="SSF51197">
    <property type="entry name" value="Clavaminate synthase-like"/>
    <property type="match status" value="1"/>
</dbReference>
<evidence type="ECO:0000313" key="3">
    <source>
        <dbReference type="Proteomes" id="UP000618319"/>
    </source>
</evidence>